<name>A0ABM8VDT9_9BACL</name>
<sequence>MRKEAAAAILRLLAELESRTSGETVKLWSDWRALSLFRIKDTAV</sequence>
<organism evidence="1 2">
    <name type="scientific">Paenibacillus allorhizosphaerae</name>
    <dbReference type="NCBI Taxonomy" id="2849866"/>
    <lineage>
        <taxon>Bacteria</taxon>
        <taxon>Bacillati</taxon>
        <taxon>Bacillota</taxon>
        <taxon>Bacilli</taxon>
        <taxon>Bacillales</taxon>
        <taxon>Paenibacillaceae</taxon>
        <taxon>Paenibacillus</taxon>
    </lineage>
</organism>
<comment type="caution">
    <text evidence="1">The sequence shown here is derived from an EMBL/GenBank/DDBJ whole genome shotgun (WGS) entry which is preliminary data.</text>
</comment>
<proteinExistence type="predicted"/>
<accession>A0ABM8VDT9</accession>
<dbReference type="RefSeq" id="WP_268966812.1">
    <property type="nucleotide sequence ID" value="NZ_CAJVCE010000003.1"/>
</dbReference>
<reference evidence="1 2" key="1">
    <citation type="submission" date="2021-06" db="EMBL/GenBank/DDBJ databases">
        <authorList>
            <person name="Criscuolo A."/>
        </authorList>
    </citation>
    <scope>NUCLEOTIDE SEQUENCE [LARGE SCALE GENOMIC DNA]</scope>
    <source>
        <strain evidence="2">CIP 111802</strain>
    </source>
</reference>
<evidence type="ECO:0000313" key="1">
    <source>
        <dbReference type="EMBL" id="CAG7628885.1"/>
    </source>
</evidence>
<keyword evidence="2" id="KW-1185">Reference proteome</keyword>
<protein>
    <submittedName>
        <fullName evidence="1">Uncharacterized protein</fullName>
    </submittedName>
</protein>
<dbReference type="Proteomes" id="UP000730618">
    <property type="component" value="Unassembled WGS sequence"/>
</dbReference>
<evidence type="ECO:0000313" key="2">
    <source>
        <dbReference type="Proteomes" id="UP000730618"/>
    </source>
</evidence>
<dbReference type="EMBL" id="CAJVCE010000003">
    <property type="protein sequence ID" value="CAG7628885.1"/>
    <property type="molecule type" value="Genomic_DNA"/>
</dbReference>
<gene>
    <name evidence="1" type="ORF">PAECIP111802_01503</name>
</gene>